<dbReference type="AlphaFoldDB" id="A0A9W2YYK0"/>
<gene>
    <name evidence="7" type="primary">LOC106052559</name>
</gene>
<dbReference type="InterPro" id="IPR050271">
    <property type="entry name" value="UDP-glycosyltransferase"/>
</dbReference>
<evidence type="ECO:0000256" key="1">
    <source>
        <dbReference type="ARBA" id="ARBA00009995"/>
    </source>
</evidence>
<evidence type="ECO:0000256" key="2">
    <source>
        <dbReference type="ARBA" id="ARBA00022676"/>
    </source>
</evidence>
<dbReference type="InterPro" id="IPR035595">
    <property type="entry name" value="UDP_glycos_trans_CS"/>
</dbReference>
<proteinExistence type="inferred from homology"/>
<organism evidence="6 7">
    <name type="scientific">Biomphalaria glabrata</name>
    <name type="common">Bloodfluke planorb</name>
    <name type="synonym">Freshwater snail</name>
    <dbReference type="NCBI Taxonomy" id="6526"/>
    <lineage>
        <taxon>Eukaryota</taxon>
        <taxon>Metazoa</taxon>
        <taxon>Spiralia</taxon>
        <taxon>Lophotrochozoa</taxon>
        <taxon>Mollusca</taxon>
        <taxon>Gastropoda</taxon>
        <taxon>Heterobranchia</taxon>
        <taxon>Euthyneura</taxon>
        <taxon>Panpulmonata</taxon>
        <taxon>Hygrophila</taxon>
        <taxon>Lymnaeoidea</taxon>
        <taxon>Planorbidae</taxon>
        <taxon>Biomphalaria</taxon>
    </lineage>
</organism>
<comment type="subcellular location">
    <subcellularLocation>
        <location evidence="5">Membrane</location>
        <topology evidence="5">Single-pass membrane protein</topology>
    </subcellularLocation>
</comment>
<dbReference type="FunFam" id="3.40.50.2000:FF:000021">
    <property type="entry name" value="UDP-glucuronosyltransferase"/>
    <property type="match status" value="1"/>
</dbReference>
<dbReference type="EC" id="2.4.1.17" evidence="5"/>
<dbReference type="PANTHER" id="PTHR48043">
    <property type="entry name" value="EG:EG0003.4 PROTEIN-RELATED"/>
    <property type="match status" value="1"/>
</dbReference>
<keyword evidence="5" id="KW-0812">Transmembrane</keyword>
<comment type="similarity">
    <text evidence="1 4">Belongs to the UDP-glycosyltransferase family.</text>
</comment>
<dbReference type="OrthoDB" id="5835829at2759"/>
<accession>A0A9W2YYK0</accession>
<protein>
    <recommendedName>
        <fullName evidence="5">UDP-glucuronosyltransferase</fullName>
        <ecNumber evidence="5">2.4.1.17</ecNumber>
    </recommendedName>
</protein>
<dbReference type="Pfam" id="PF00201">
    <property type="entry name" value="UDPGT"/>
    <property type="match status" value="1"/>
</dbReference>
<keyword evidence="2 4" id="KW-0328">Glycosyltransferase</keyword>
<keyword evidence="5" id="KW-1133">Transmembrane helix</keyword>
<feature type="signal peptide" evidence="5">
    <location>
        <begin position="1"/>
        <end position="22"/>
    </location>
</feature>
<dbReference type="Gene3D" id="3.40.50.2000">
    <property type="entry name" value="Glycogen Phosphorylase B"/>
    <property type="match status" value="2"/>
</dbReference>
<sequence length="511" mass="58100">MLLPVIRLLLKASIVAPYLCGAKNVVMMPTPMTSYFIFHSEIGQALVKLGHNVTICVPEYLANKGLIQHKEINVMKYGDYLGDVEDHVYGKTQMIDRFWNGEILTISSLFPVLEIFKEITDRVLTDDSFIKSLRESKPDFFVIENCLFTRDNLVLPYKLDVPFGLIGTVHDYFQSRIPFSPAAEPLFFEQGSDVKSFSERVQAAILSAAFTVFGMFSDSDVVSRYAPEKPYTTIMEIALKAEIFITELDHVLDYPRVALPNTKLIGGSSVSEAKPLSGNVQQFVNKSSNGIAVVSFGGGNFYIPDHIKSKMDVAFQNLDLNVVWRVNWTIDKPDRILALNWIPQNDLLGHPKTKVFVSHCGKNGQYEALYHGVPILCLPIYADQFYNSKRIAVKEFGHYADIREITSEKLTELIQEIADDPKYRNNIQKASKLFKELYKVPSKEAAFWFDHVMKYGGSYMRSSGQQMPLYQYLLVDVMAFLFCVVIIAIFVLYFFLRLSFYGLQKSKVKKA</sequence>
<dbReference type="PROSITE" id="PS00375">
    <property type="entry name" value="UDPGT"/>
    <property type="match status" value="1"/>
</dbReference>
<keyword evidence="3 4" id="KW-0808">Transferase</keyword>
<dbReference type="SUPFAM" id="SSF53756">
    <property type="entry name" value="UDP-Glycosyltransferase/glycogen phosphorylase"/>
    <property type="match status" value="1"/>
</dbReference>
<dbReference type="OMA" id="FWDLETP"/>
<keyword evidence="6" id="KW-1185">Reference proteome</keyword>
<evidence type="ECO:0000313" key="6">
    <source>
        <dbReference type="Proteomes" id="UP001165740"/>
    </source>
</evidence>
<dbReference type="RefSeq" id="XP_055867720.1">
    <property type="nucleotide sequence ID" value="XM_056011745.1"/>
</dbReference>
<keyword evidence="5" id="KW-0472">Membrane</keyword>
<reference evidence="7" key="1">
    <citation type="submission" date="2025-08" db="UniProtKB">
        <authorList>
            <consortium name="RefSeq"/>
        </authorList>
    </citation>
    <scope>IDENTIFICATION</scope>
</reference>
<evidence type="ECO:0000256" key="3">
    <source>
        <dbReference type="ARBA" id="ARBA00022679"/>
    </source>
</evidence>
<dbReference type="PANTHER" id="PTHR48043:SF145">
    <property type="entry name" value="FI06409P-RELATED"/>
    <property type="match status" value="1"/>
</dbReference>
<dbReference type="InterPro" id="IPR002213">
    <property type="entry name" value="UDP_glucos_trans"/>
</dbReference>
<evidence type="ECO:0000313" key="7">
    <source>
        <dbReference type="RefSeq" id="XP_055867720.1"/>
    </source>
</evidence>
<keyword evidence="5" id="KW-0732">Signal</keyword>
<evidence type="ECO:0000256" key="4">
    <source>
        <dbReference type="RuleBase" id="RU003718"/>
    </source>
</evidence>
<dbReference type="GO" id="GO:0016020">
    <property type="term" value="C:membrane"/>
    <property type="evidence" value="ECO:0007669"/>
    <property type="project" value="UniProtKB-SubCell"/>
</dbReference>
<evidence type="ECO:0000256" key="5">
    <source>
        <dbReference type="RuleBase" id="RU362059"/>
    </source>
</evidence>
<name>A0A9W2YYK0_BIOGL</name>
<dbReference type="GO" id="GO:0015020">
    <property type="term" value="F:glucuronosyltransferase activity"/>
    <property type="evidence" value="ECO:0007669"/>
    <property type="project" value="UniProtKB-EC"/>
</dbReference>
<feature type="transmembrane region" description="Helical" evidence="5">
    <location>
        <begin position="469"/>
        <end position="496"/>
    </location>
</feature>
<dbReference type="CDD" id="cd03784">
    <property type="entry name" value="GT1_Gtf-like"/>
    <property type="match status" value="1"/>
</dbReference>
<feature type="chain" id="PRO_5041017110" description="UDP-glucuronosyltransferase" evidence="5">
    <location>
        <begin position="23"/>
        <end position="511"/>
    </location>
</feature>
<dbReference type="Proteomes" id="UP001165740">
    <property type="component" value="Chromosome 15"/>
</dbReference>
<dbReference type="GeneID" id="106052559"/>
<comment type="catalytic activity">
    <reaction evidence="5">
        <text>glucuronate acceptor + UDP-alpha-D-glucuronate = acceptor beta-D-glucuronoside + UDP + H(+)</text>
        <dbReference type="Rhea" id="RHEA:21032"/>
        <dbReference type="ChEBI" id="CHEBI:15378"/>
        <dbReference type="ChEBI" id="CHEBI:58052"/>
        <dbReference type="ChEBI" id="CHEBI:58223"/>
        <dbReference type="ChEBI" id="CHEBI:132367"/>
        <dbReference type="ChEBI" id="CHEBI:132368"/>
        <dbReference type="EC" id="2.4.1.17"/>
    </reaction>
</comment>